<name>A0A067Q4K1_9AGAM</name>
<feature type="coiled-coil region" evidence="1">
    <location>
        <begin position="21"/>
        <end position="55"/>
    </location>
</feature>
<dbReference type="InterPro" id="IPR032675">
    <property type="entry name" value="LRR_dom_sf"/>
</dbReference>
<dbReference type="EMBL" id="KL197712">
    <property type="protein sequence ID" value="KDQ61968.1"/>
    <property type="molecule type" value="Genomic_DNA"/>
</dbReference>
<dbReference type="Gene3D" id="3.80.10.10">
    <property type="entry name" value="Ribonuclease Inhibitor"/>
    <property type="match status" value="1"/>
</dbReference>
<reference evidence="3" key="1">
    <citation type="journal article" date="2014" name="Proc. Natl. Acad. Sci. U.S.A.">
        <title>Extensive sampling of basidiomycete genomes demonstrates inadequacy of the white-rot/brown-rot paradigm for wood decay fungi.</title>
        <authorList>
            <person name="Riley R."/>
            <person name="Salamov A.A."/>
            <person name="Brown D.W."/>
            <person name="Nagy L.G."/>
            <person name="Floudas D."/>
            <person name="Held B.W."/>
            <person name="Levasseur A."/>
            <person name="Lombard V."/>
            <person name="Morin E."/>
            <person name="Otillar R."/>
            <person name="Lindquist E.A."/>
            <person name="Sun H."/>
            <person name="LaButti K.M."/>
            <person name="Schmutz J."/>
            <person name="Jabbour D."/>
            <person name="Luo H."/>
            <person name="Baker S.E."/>
            <person name="Pisabarro A.G."/>
            <person name="Walton J.D."/>
            <person name="Blanchette R.A."/>
            <person name="Henrissat B."/>
            <person name="Martin F."/>
            <person name="Cullen D."/>
            <person name="Hibbett D.S."/>
            <person name="Grigoriev I.V."/>
        </authorList>
    </citation>
    <scope>NUCLEOTIDE SEQUENCE [LARGE SCALE GENOMIC DNA]</scope>
    <source>
        <strain evidence="3">MUCL 33604</strain>
    </source>
</reference>
<evidence type="ECO:0008006" key="4">
    <source>
        <dbReference type="Google" id="ProtNLM"/>
    </source>
</evidence>
<protein>
    <recommendedName>
        <fullName evidence="4">F-box domain-containing protein</fullName>
    </recommendedName>
</protein>
<proteinExistence type="predicted"/>
<organism evidence="2 3">
    <name type="scientific">Jaapia argillacea MUCL 33604</name>
    <dbReference type="NCBI Taxonomy" id="933084"/>
    <lineage>
        <taxon>Eukaryota</taxon>
        <taxon>Fungi</taxon>
        <taxon>Dikarya</taxon>
        <taxon>Basidiomycota</taxon>
        <taxon>Agaricomycotina</taxon>
        <taxon>Agaricomycetes</taxon>
        <taxon>Agaricomycetidae</taxon>
        <taxon>Jaapiales</taxon>
        <taxon>Jaapiaceae</taxon>
        <taxon>Jaapia</taxon>
    </lineage>
</organism>
<keyword evidence="1" id="KW-0175">Coiled coil</keyword>
<gene>
    <name evidence="2" type="ORF">JAAARDRAFT_528315</name>
</gene>
<keyword evidence="3" id="KW-1185">Reference proteome</keyword>
<evidence type="ECO:0000256" key="1">
    <source>
        <dbReference type="SAM" id="Coils"/>
    </source>
</evidence>
<dbReference type="AlphaFoldDB" id="A0A067Q4K1"/>
<dbReference type="SUPFAM" id="SSF52047">
    <property type="entry name" value="RNI-like"/>
    <property type="match status" value="1"/>
</dbReference>
<evidence type="ECO:0000313" key="3">
    <source>
        <dbReference type="Proteomes" id="UP000027265"/>
    </source>
</evidence>
<evidence type="ECO:0000313" key="2">
    <source>
        <dbReference type="EMBL" id="KDQ61968.1"/>
    </source>
</evidence>
<dbReference type="STRING" id="933084.A0A067Q4K1"/>
<accession>A0A067Q4K1</accession>
<dbReference type="InParanoid" id="A0A067Q4K1"/>
<dbReference type="OrthoDB" id="3268380at2759"/>
<dbReference type="HOGENOM" id="CLU_018544_12_2_1"/>
<sequence length="517" mass="58687">MTDIGSAILESLRSNIFVAPEVFFRQELSKAEQEVADLEAEISALQSQIRVLQNKKPRVQPRCANIKSLFAPIRRLLPEVLSEIFKHLVIPDSRNLRNFRDYSLPLRLTHICSYWRWLAISMPTLWSRISLWPADEFQLQLYQPTLDLFLCRSAALLISFSVAFPDAPEDETLLDNLVDHAFRWKDICIHMGVSEDPLRPLLRIREASLTQLECLELLSDEDLSPDNFPFLRDITCFEDAPMLTHVTLGRFWYPDSLARPWSQLTHLALGSQVEPICVPLHEFFETLRKCSELTHLDIVYEDNGDDDGEQASPQDSITLGNLQSLFLMSVDRDDTLLQRLIAPQLAHISYEPHCLRLPTNSFVSSLAPLQTCITRSRCTITTLALSPTDTPSQDMFGWLDTLPSLREVTIDAAERVREYQEAIINYFLPCGNGTSFDCVAGDYKIPMLQRIIIKGLVNSPFIVESLVSMIRFRCGFGSSTDLPARLVFAAFSEDLCTVLKTRLEDCIAAGLHLGFCE</sequence>
<dbReference type="Proteomes" id="UP000027265">
    <property type="component" value="Unassembled WGS sequence"/>
</dbReference>